<dbReference type="PANTHER" id="PTHR33121">
    <property type="entry name" value="CYCLIC DI-GMP PHOSPHODIESTERASE PDEF"/>
    <property type="match status" value="1"/>
</dbReference>
<evidence type="ECO:0000313" key="3">
    <source>
        <dbReference type="EMBL" id="OUP52108.1"/>
    </source>
</evidence>
<proteinExistence type="predicted"/>
<dbReference type="CDD" id="cd01948">
    <property type="entry name" value="EAL"/>
    <property type="match status" value="1"/>
</dbReference>
<comment type="caution">
    <text evidence="3">The sequence shown here is derived from an EMBL/GenBank/DDBJ whole genome shotgun (WGS) entry which is preliminary data.</text>
</comment>
<dbReference type="Pfam" id="PF08447">
    <property type="entry name" value="PAS_3"/>
    <property type="match status" value="1"/>
</dbReference>
<dbReference type="SUPFAM" id="SSF55785">
    <property type="entry name" value="PYP-like sensor domain (PAS domain)"/>
    <property type="match status" value="2"/>
</dbReference>
<dbReference type="Pfam" id="PF00563">
    <property type="entry name" value="EAL"/>
    <property type="match status" value="1"/>
</dbReference>
<feature type="domain" description="GGDEF" evidence="2">
    <location>
        <begin position="161"/>
        <end position="293"/>
    </location>
</feature>
<sequence length="705" mass="80234">MEMNIHDFVPSLEFLYDAVADSIMGYLYLTDIRSDRICISEKARQDFGFSECVIQNARETWLARIHPRDRDRVDESISLLYSTQKQTFDDEFQMRATSGRYFWVRARGRIYQPPGMDKPTHVIGILENLEQDGEVDRVTGLHTSDRCRRVVESLIAHGQAQQCGILLFNIDDFTRINMLYSHAFGDMVLRTVIQELQALLPEGADLYRLNGDQFLVLCRACNHAKMRELFECLQEYVRHLRSLDGISYQFSISGGVAMFADSGPDWAGLLRNAVLAMRQAKKSGKNRLKIFCPSMLPSTLHEQKLIQELSQSVARGFEGFYLVYQPICTADSLRLVGAEALLRYESPEFGRIRPDSFVPLLEREGLMSDVGMWAFRQAVSVCKTWVEQLPEFTMNVNVSLYQSLGDGFSQRVFQTLNEIGLPPEHLVLELTESCFADEESGVAQTLSTLRAGGIRLAIDDFGTGYSSLGRLQQLPSDIVKIDRSFITSIHNNSYNYNFVKAVIALCHNAGLRVCVEGIETQDELRTVNNLYADTCQGYYTSKPLDADTFARDLIAHPDCFRSRSARADKQERNNTMLSDNDLLRTMMNATPLSINVWNEKFENMACNTAVVELFDLRNEGEYLERFFELSPPCQPDGRPSSEVAYEKISQAFREGRTVFSWMHQKLDGTPIPAEITLVRMPYQKGYIVAGYTRDLRPQENSSKTE</sequence>
<dbReference type="Proteomes" id="UP000195897">
    <property type="component" value="Unassembled WGS sequence"/>
</dbReference>
<dbReference type="Gene3D" id="3.30.450.20">
    <property type="entry name" value="PAS domain"/>
    <property type="match status" value="2"/>
</dbReference>
<dbReference type="InterPro" id="IPR029787">
    <property type="entry name" value="Nucleotide_cyclase"/>
</dbReference>
<dbReference type="RefSeq" id="WP_087373717.1">
    <property type="nucleotide sequence ID" value="NZ_NFKK01000013.1"/>
</dbReference>
<evidence type="ECO:0008006" key="5">
    <source>
        <dbReference type="Google" id="ProtNLM"/>
    </source>
</evidence>
<dbReference type="AlphaFoldDB" id="A0A1Y4L5R0"/>
<dbReference type="CDD" id="cd01949">
    <property type="entry name" value="GGDEF"/>
    <property type="match status" value="1"/>
</dbReference>
<dbReference type="CDD" id="cd00130">
    <property type="entry name" value="PAS"/>
    <property type="match status" value="1"/>
</dbReference>
<dbReference type="Gene3D" id="3.20.20.450">
    <property type="entry name" value="EAL domain"/>
    <property type="match status" value="1"/>
</dbReference>
<dbReference type="InterPro" id="IPR050706">
    <property type="entry name" value="Cyclic-di-GMP_PDE-like"/>
</dbReference>
<dbReference type="Gene3D" id="3.30.70.270">
    <property type="match status" value="1"/>
</dbReference>
<dbReference type="Pfam" id="PF13426">
    <property type="entry name" value="PAS_9"/>
    <property type="match status" value="1"/>
</dbReference>
<feature type="domain" description="EAL" evidence="1">
    <location>
        <begin position="302"/>
        <end position="557"/>
    </location>
</feature>
<dbReference type="InterPro" id="IPR043128">
    <property type="entry name" value="Rev_trsase/Diguanyl_cyclase"/>
</dbReference>
<evidence type="ECO:0000259" key="1">
    <source>
        <dbReference type="PROSITE" id="PS50883"/>
    </source>
</evidence>
<dbReference type="Pfam" id="PF00990">
    <property type="entry name" value="GGDEF"/>
    <property type="match status" value="1"/>
</dbReference>
<dbReference type="InterPro" id="IPR001633">
    <property type="entry name" value="EAL_dom"/>
</dbReference>
<dbReference type="PROSITE" id="PS50887">
    <property type="entry name" value="GGDEF"/>
    <property type="match status" value="1"/>
</dbReference>
<dbReference type="SMART" id="SM00267">
    <property type="entry name" value="GGDEF"/>
    <property type="match status" value="1"/>
</dbReference>
<dbReference type="PROSITE" id="PS50883">
    <property type="entry name" value="EAL"/>
    <property type="match status" value="1"/>
</dbReference>
<name>A0A1Y4L5R0_9FIRM</name>
<dbReference type="NCBIfam" id="TIGR00254">
    <property type="entry name" value="GGDEF"/>
    <property type="match status" value="1"/>
</dbReference>
<gene>
    <name evidence="3" type="ORF">B5F17_10705</name>
</gene>
<organism evidence="3 4">
    <name type="scientific">Butyricicoccus pullicaecorum</name>
    <dbReference type="NCBI Taxonomy" id="501571"/>
    <lineage>
        <taxon>Bacteria</taxon>
        <taxon>Bacillati</taxon>
        <taxon>Bacillota</taxon>
        <taxon>Clostridia</taxon>
        <taxon>Eubacteriales</taxon>
        <taxon>Butyricicoccaceae</taxon>
        <taxon>Butyricicoccus</taxon>
    </lineage>
</organism>
<dbReference type="InterPro" id="IPR013655">
    <property type="entry name" value="PAS_fold_3"/>
</dbReference>
<dbReference type="PANTHER" id="PTHR33121:SF71">
    <property type="entry name" value="OXYGEN SENSOR PROTEIN DOSP"/>
    <property type="match status" value="1"/>
</dbReference>
<evidence type="ECO:0000313" key="4">
    <source>
        <dbReference type="Proteomes" id="UP000195897"/>
    </source>
</evidence>
<dbReference type="SUPFAM" id="SSF141868">
    <property type="entry name" value="EAL domain-like"/>
    <property type="match status" value="1"/>
</dbReference>
<dbReference type="SMART" id="SM00052">
    <property type="entry name" value="EAL"/>
    <property type="match status" value="1"/>
</dbReference>
<dbReference type="InterPro" id="IPR035965">
    <property type="entry name" value="PAS-like_dom_sf"/>
</dbReference>
<reference evidence="4" key="1">
    <citation type="submission" date="2017-04" db="EMBL/GenBank/DDBJ databases">
        <title>Function of individual gut microbiota members based on whole genome sequencing of pure cultures obtained from chicken caecum.</title>
        <authorList>
            <person name="Medvecky M."/>
            <person name="Cejkova D."/>
            <person name="Polansky O."/>
            <person name="Karasova D."/>
            <person name="Kubasova T."/>
            <person name="Cizek A."/>
            <person name="Rychlik I."/>
        </authorList>
    </citation>
    <scope>NUCLEOTIDE SEQUENCE [LARGE SCALE GENOMIC DNA]</scope>
    <source>
        <strain evidence="4">An180</strain>
    </source>
</reference>
<evidence type="ECO:0000259" key="2">
    <source>
        <dbReference type="PROSITE" id="PS50887"/>
    </source>
</evidence>
<dbReference type="SUPFAM" id="SSF55073">
    <property type="entry name" value="Nucleotide cyclase"/>
    <property type="match status" value="1"/>
</dbReference>
<dbReference type="GO" id="GO:0071111">
    <property type="term" value="F:cyclic-guanylate-specific phosphodiesterase activity"/>
    <property type="evidence" value="ECO:0007669"/>
    <property type="project" value="InterPro"/>
</dbReference>
<dbReference type="InterPro" id="IPR000160">
    <property type="entry name" value="GGDEF_dom"/>
</dbReference>
<dbReference type="InterPro" id="IPR035919">
    <property type="entry name" value="EAL_sf"/>
</dbReference>
<dbReference type="EMBL" id="NFKK01000013">
    <property type="protein sequence ID" value="OUP52108.1"/>
    <property type="molecule type" value="Genomic_DNA"/>
</dbReference>
<protein>
    <recommendedName>
        <fullName evidence="5">GGDEF domain-containing protein</fullName>
    </recommendedName>
</protein>
<accession>A0A1Y4L5R0</accession>
<dbReference type="InterPro" id="IPR000014">
    <property type="entry name" value="PAS"/>
</dbReference>